<evidence type="ECO:0000256" key="1">
    <source>
        <dbReference type="SAM" id="MobiDB-lite"/>
    </source>
</evidence>
<proteinExistence type="predicted"/>
<dbReference type="Proteomes" id="UP001168821">
    <property type="component" value="Unassembled WGS sequence"/>
</dbReference>
<evidence type="ECO:0000313" key="2">
    <source>
        <dbReference type="EMBL" id="KAJ3661369.1"/>
    </source>
</evidence>
<dbReference type="AlphaFoldDB" id="A0AA38IV00"/>
<keyword evidence="3" id="KW-1185">Reference proteome</keyword>
<sequence length="157" mass="17950">MRDNNEKRIVVVEQVTTLRTKVGTNVKKKNILGAFYDPTGDENKRQEDVYEILKDFRQFVEKQDNKNFVIQNPKDTGEETMIKLTEAVFNGAQCSVKIMSSSKEQEKLTRKRSEAGLIENGSGDVEVTYAETLKKLKEEMKGQNTPDEKDNLRQGTD</sequence>
<dbReference type="EMBL" id="JALNTZ010000002">
    <property type="protein sequence ID" value="KAJ3661369.1"/>
    <property type="molecule type" value="Genomic_DNA"/>
</dbReference>
<organism evidence="2 3">
    <name type="scientific">Zophobas morio</name>
    <dbReference type="NCBI Taxonomy" id="2755281"/>
    <lineage>
        <taxon>Eukaryota</taxon>
        <taxon>Metazoa</taxon>
        <taxon>Ecdysozoa</taxon>
        <taxon>Arthropoda</taxon>
        <taxon>Hexapoda</taxon>
        <taxon>Insecta</taxon>
        <taxon>Pterygota</taxon>
        <taxon>Neoptera</taxon>
        <taxon>Endopterygota</taxon>
        <taxon>Coleoptera</taxon>
        <taxon>Polyphaga</taxon>
        <taxon>Cucujiformia</taxon>
        <taxon>Tenebrionidae</taxon>
        <taxon>Zophobas</taxon>
    </lineage>
</organism>
<reference evidence="2" key="1">
    <citation type="journal article" date="2023" name="G3 (Bethesda)">
        <title>Whole genome assemblies of Zophobas morio and Tenebrio molitor.</title>
        <authorList>
            <person name="Kaur S."/>
            <person name="Stinson S.A."/>
            <person name="diCenzo G.C."/>
        </authorList>
    </citation>
    <scope>NUCLEOTIDE SEQUENCE</scope>
    <source>
        <strain evidence="2">QUZm001</strain>
    </source>
</reference>
<comment type="caution">
    <text evidence="2">The sequence shown here is derived from an EMBL/GenBank/DDBJ whole genome shotgun (WGS) entry which is preliminary data.</text>
</comment>
<gene>
    <name evidence="2" type="ORF">Zmor_005767</name>
</gene>
<evidence type="ECO:0000313" key="3">
    <source>
        <dbReference type="Proteomes" id="UP001168821"/>
    </source>
</evidence>
<name>A0AA38IV00_9CUCU</name>
<accession>A0AA38IV00</accession>
<protein>
    <submittedName>
        <fullName evidence="2">Uncharacterized protein</fullName>
    </submittedName>
</protein>
<feature type="region of interest" description="Disordered" evidence="1">
    <location>
        <begin position="137"/>
        <end position="157"/>
    </location>
</feature>